<keyword evidence="4" id="KW-1185">Reference proteome</keyword>
<protein>
    <submittedName>
        <fullName evidence="3">L-ascorbate metabolism protein UlaG (Beta-lactamase superfamily)</fullName>
    </submittedName>
</protein>
<dbReference type="RefSeq" id="WP_134158984.1">
    <property type="nucleotide sequence ID" value="NZ_SORF01000004.1"/>
</dbReference>
<evidence type="ECO:0000313" key="4">
    <source>
        <dbReference type="Proteomes" id="UP000294581"/>
    </source>
</evidence>
<comment type="caution">
    <text evidence="3">The sequence shown here is derived from an EMBL/GenBank/DDBJ whole genome shotgun (WGS) entry which is preliminary data.</text>
</comment>
<keyword evidence="1" id="KW-0812">Transmembrane</keyword>
<evidence type="ECO:0000313" key="3">
    <source>
        <dbReference type="EMBL" id="TDY49530.1"/>
    </source>
</evidence>
<organism evidence="3 4">
    <name type="scientific">Alicyclobacillus sacchari</name>
    <dbReference type="NCBI Taxonomy" id="392010"/>
    <lineage>
        <taxon>Bacteria</taxon>
        <taxon>Bacillati</taxon>
        <taxon>Bacillota</taxon>
        <taxon>Bacilli</taxon>
        <taxon>Bacillales</taxon>
        <taxon>Alicyclobacillaceae</taxon>
        <taxon>Alicyclobacillus</taxon>
    </lineage>
</organism>
<dbReference type="GO" id="GO:0008270">
    <property type="term" value="F:zinc ion binding"/>
    <property type="evidence" value="ECO:0007669"/>
    <property type="project" value="InterPro"/>
</dbReference>
<dbReference type="PANTHER" id="PTHR15032:SF4">
    <property type="entry name" value="N-ACYL-PHOSPHATIDYLETHANOLAMINE-HYDROLYZING PHOSPHOLIPASE D"/>
    <property type="match status" value="1"/>
</dbReference>
<dbReference type="InterPro" id="IPR001279">
    <property type="entry name" value="Metallo-B-lactamas"/>
</dbReference>
<dbReference type="SUPFAM" id="SSF56281">
    <property type="entry name" value="Metallo-hydrolase/oxidoreductase"/>
    <property type="match status" value="1"/>
</dbReference>
<evidence type="ECO:0000256" key="1">
    <source>
        <dbReference type="SAM" id="Phobius"/>
    </source>
</evidence>
<feature type="transmembrane region" description="Helical" evidence="1">
    <location>
        <begin position="6"/>
        <end position="22"/>
    </location>
</feature>
<gene>
    <name evidence="3" type="ORF">C7445_10441</name>
</gene>
<sequence>MWITIGIVIFVIVIACAFYILYRRTTSAWPKPKKRAAAKRPHPENWGREGLYVTWIGHSTVLLQIDGIRILTDPVFSRRVGVRILGLTIGPKRHVDPALAPSACTPVDVVVLSHAHMDHLDHPSLRKVISSNTVVVTPQGTGWLVRRHHPLCIHELAPSESVSLDCGLEITAQAVRHWGSRYPWNQHMGYQGYIIRRHAWSVFFAGDTARTDFTAVRNFKPQLAFIPIGAYAPHPFENAHCTPEQAWDMFVETQAQRLLPIHHDTFVLSQEPVDEPMRRLLAAASSQEQVWRGSHGTTYYARQPADIRENQTID</sequence>
<dbReference type="GO" id="GO:0070290">
    <property type="term" value="F:N-acylphosphatidylethanolamine-specific phospholipase D activity"/>
    <property type="evidence" value="ECO:0007669"/>
    <property type="project" value="InterPro"/>
</dbReference>
<evidence type="ECO:0000259" key="2">
    <source>
        <dbReference type="Pfam" id="PF12706"/>
    </source>
</evidence>
<dbReference type="Proteomes" id="UP000294581">
    <property type="component" value="Unassembled WGS sequence"/>
</dbReference>
<dbReference type="Gene3D" id="3.60.15.10">
    <property type="entry name" value="Ribonuclease Z/Hydroxyacylglutathione hydrolase-like"/>
    <property type="match status" value="1"/>
</dbReference>
<dbReference type="InterPro" id="IPR036866">
    <property type="entry name" value="RibonucZ/Hydroxyglut_hydro"/>
</dbReference>
<dbReference type="OrthoDB" id="9805728at2"/>
<dbReference type="GO" id="GO:0005737">
    <property type="term" value="C:cytoplasm"/>
    <property type="evidence" value="ECO:0007669"/>
    <property type="project" value="TreeGrafter"/>
</dbReference>
<keyword evidence="1" id="KW-0472">Membrane</keyword>
<name>A0A4R8LPU9_9BACL</name>
<proteinExistence type="predicted"/>
<dbReference type="PIRSF" id="PIRSF038896">
    <property type="entry name" value="NAPE-PLD"/>
    <property type="match status" value="1"/>
</dbReference>
<dbReference type="Pfam" id="PF12706">
    <property type="entry name" value="Lactamase_B_2"/>
    <property type="match status" value="1"/>
</dbReference>
<accession>A0A4R8LPU9</accession>
<dbReference type="EMBL" id="SORF01000004">
    <property type="protein sequence ID" value="TDY49530.1"/>
    <property type="molecule type" value="Genomic_DNA"/>
</dbReference>
<dbReference type="AlphaFoldDB" id="A0A4R8LPU9"/>
<reference evidence="3 4" key="1">
    <citation type="submission" date="2019-03" db="EMBL/GenBank/DDBJ databases">
        <title>Genomic Encyclopedia of Type Strains, Phase IV (KMG-IV): sequencing the most valuable type-strain genomes for metagenomic binning, comparative biology and taxonomic classification.</title>
        <authorList>
            <person name="Goeker M."/>
        </authorList>
    </citation>
    <scope>NUCLEOTIDE SEQUENCE [LARGE SCALE GENOMIC DNA]</scope>
    <source>
        <strain evidence="3 4">DSM 17974</strain>
    </source>
</reference>
<feature type="domain" description="Metallo-beta-lactamase" evidence="2">
    <location>
        <begin position="69"/>
        <end position="263"/>
    </location>
</feature>
<keyword evidence="1" id="KW-1133">Transmembrane helix</keyword>
<dbReference type="PANTHER" id="PTHR15032">
    <property type="entry name" value="N-ACYL-PHOSPHATIDYLETHANOLAMINE-HYDROLYZING PHOSPHOLIPASE D"/>
    <property type="match status" value="1"/>
</dbReference>
<dbReference type="InterPro" id="IPR024884">
    <property type="entry name" value="NAPE-PLD"/>
</dbReference>